<feature type="domain" description="Glycosyltransferase subfamily 4-like N-terminal" evidence="2">
    <location>
        <begin position="28"/>
        <end position="187"/>
    </location>
</feature>
<name>A0ABX7IS56_9GAMM</name>
<dbReference type="SUPFAM" id="SSF53756">
    <property type="entry name" value="UDP-Glycosyltransferase/glycogen phosphorylase"/>
    <property type="match status" value="1"/>
</dbReference>
<keyword evidence="1" id="KW-0812">Transmembrane</keyword>
<reference evidence="3 4" key="1">
    <citation type="submission" date="2021-02" db="EMBL/GenBank/DDBJ databases">
        <title>The genome of Marinomonas foliarum JZW.</title>
        <authorList>
            <person name="Sun M."/>
        </authorList>
    </citation>
    <scope>NUCLEOTIDE SEQUENCE [LARGE SCALE GENOMIC DNA]</scope>
    <source>
        <strain evidence="3 4">JZW</strain>
    </source>
</reference>
<dbReference type="PANTHER" id="PTHR12526">
    <property type="entry name" value="GLYCOSYLTRANSFERASE"/>
    <property type="match status" value="1"/>
</dbReference>
<accession>A0ABX7IS56</accession>
<dbReference type="Proteomes" id="UP000644167">
    <property type="component" value="Chromosome"/>
</dbReference>
<dbReference type="PANTHER" id="PTHR12526:SF622">
    <property type="entry name" value="GLYCOSYLTRANSFERASE (GROUP I)"/>
    <property type="match status" value="1"/>
</dbReference>
<organism evidence="3 4">
    <name type="scientific">Marinomonas foliarum</name>
    <dbReference type="NCBI Taxonomy" id="491950"/>
    <lineage>
        <taxon>Bacteria</taxon>
        <taxon>Pseudomonadati</taxon>
        <taxon>Pseudomonadota</taxon>
        <taxon>Gammaproteobacteria</taxon>
        <taxon>Oceanospirillales</taxon>
        <taxon>Oceanospirillaceae</taxon>
        <taxon>Marinomonas</taxon>
    </lineage>
</organism>
<dbReference type="Pfam" id="PF13579">
    <property type="entry name" value="Glyco_trans_4_4"/>
    <property type="match status" value="1"/>
</dbReference>
<protein>
    <submittedName>
        <fullName evidence="3">Glycosyltransferase family 4 protein</fullName>
    </submittedName>
</protein>
<evidence type="ECO:0000256" key="1">
    <source>
        <dbReference type="SAM" id="Phobius"/>
    </source>
</evidence>
<dbReference type="InterPro" id="IPR028098">
    <property type="entry name" value="Glyco_trans_4-like_N"/>
</dbReference>
<keyword evidence="1" id="KW-1133">Transmembrane helix</keyword>
<feature type="transmembrane region" description="Helical" evidence="1">
    <location>
        <begin position="108"/>
        <end position="125"/>
    </location>
</feature>
<evidence type="ECO:0000313" key="4">
    <source>
        <dbReference type="Proteomes" id="UP000644167"/>
    </source>
</evidence>
<dbReference type="EMBL" id="CP070273">
    <property type="protein sequence ID" value="QRV25185.1"/>
    <property type="molecule type" value="Genomic_DNA"/>
</dbReference>
<dbReference type="Gene3D" id="3.40.50.2000">
    <property type="entry name" value="Glycogen Phosphorylase B"/>
    <property type="match status" value="2"/>
</dbReference>
<dbReference type="CDD" id="cd03794">
    <property type="entry name" value="GT4_WbuB-like"/>
    <property type="match status" value="1"/>
</dbReference>
<keyword evidence="4" id="KW-1185">Reference proteome</keyword>
<evidence type="ECO:0000313" key="3">
    <source>
        <dbReference type="EMBL" id="QRV25185.1"/>
    </source>
</evidence>
<dbReference type="RefSeq" id="WP_205115942.1">
    <property type="nucleotide sequence ID" value="NZ_CP070273.1"/>
</dbReference>
<keyword evidence="1" id="KW-0472">Membrane</keyword>
<gene>
    <name evidence="3" type="ORF">JSY38_06660</name>
</gene>
<evidence type="ECO:0000259" key="2">
    <source>
        <dbReference type="Pfam" id="PF13579"/>
    </source>
</evidence>
<sequence>MNKNIWYISKYVAPPYAAKVSARGFLILRALVKMGHNCTLITSDSNHLIDAPIFKGVTKHESVDGVSVHWLKTWKYKTARSFGRMLSWFDFEWQLFKMSKKNLPKPDAIIVSSLSLLTILNGLWLRKKYGCKLIFEVRDIWPMVLVESGGVSRRNPFVLLLSFVERLGYTKADKVVGTMPNLSEHIFQVTGERIHAGCIPQGIDEGLLVEPQPLPPEYVKDFFPKNKFIVCHAGSIGADNGLETFFDCARAMQDREGIHFLIVGDGYLKASFQKNNSDLKNLTFAPRVEKKQVQSVLKLVDVVYFSVNSSPLWAYGQSLNKVIDYMLSGKPILASYTGYPSMVNEADCGVFVPAEDIGALKHEVDKLAKLPKVEREAMGGRGREWLLSNRRFEHLATQYLEIINELNER</sequence>
<proteinExistence type="predicted"/>
<dbReference type="Pfam" id="PF13692">
    <property type="entry name" value="Glyco_trans_1_4"/>
    <property type="match status" value="1"/>
</dbReference>